<evidence type="ECO:0000259" key="3">
    <source>
        <dbReference type="PROSITE" id="PS50801"/>
    </source>
</evidence>
<dbReference type="PANTHER" id="PTHR33495:SF13">
    <property type="entry name" value="ANTI-SIGMA-F FACTOR ANTAGONIST RSFB"/>
    <property type="match status" value="1"/>
</dbReference>
<dbReference type="NCBIfam" id="TIGR00377">
    <property type="entry name" value="ant_ant_sig"/>
    <property type="match status" value="1"/>
</dbReference>
<dbReference type="GO" id="GO:0043856">
    <property type="term" value="F:anti-sigma factor antagonist activity"/>
    <property type="evidence" value="ECO:0007669"/>
    <property type="project" value="InterPro"/>
</dbReference>
<gene>
    <name evidence="4" type="ORF">MVAC_27624</name>
</gene>
<dbReference type="PATRIC" id="fig|1194972.3.peg.5488"/>
<evidence type="ECO:0000313" key="5">
    <source>
        <dbReference type="Proteomes" id="UP000006072"/>
    </source>
</evidence>
<dbReference type="InterPro" id="IPR003658">
    <property type="entry name" value="Anti-sigma_ant"/>
</dbReference>
<dbReference type="EMBL" id="ALQA01000102">
    <property type="protein sequence ID" value="EJZ04742.1"/>
    <property type="molecule type" value="Genomic_DNA"/>
</dbReference>
<dbReference type="InterPro" id="IPR002645">
    <property type="entry name" value="STAS_dom"/>
</dbReference>
<evidence type="ECO:0000256" key="1">
    <source>
        <dbReference type="ARBA" id="ARBA00009013"/>
    </source>
</evidence>
<protein>
    <recommendedName>
        <fullName evidence="2">Anti-sigma factor antagonist</fullName>
    </recommendedName>
</protein>
<dbReference type="eggNOG" id="COG1366">
    <property type="taxonomic scope" value="Bacteria"/>
</dbReference>
<dbReference type="CDD" id="cd07043">
    <property type="entry name" value="STAS_anti-anti-sigma_factors"/>
    <property type="match status" value="1"/>
</dbReference>
<dbReference type="Gene3D" id="3.30.750.24">
    <property type="entry name" value="STAS domain"/>
    <property type="match status" value="1"/>
</dbReference>
<feature type="domain" description="STAS" evidence="3">
    <location>
        <begin position="33"/>
        <end position="145"/>
    </location>
</feature>
<reference evidence="4 5" key="1">
    <citation type="journal article" date="2012" name="J. Bacteriol.">
        <title>Complete Genome Sequence of Mycobacterium vaccae Type Strain ATCC 25954.</title>
        <authorList>
            <person name="Ho Y.S."/>
            <person name="Adroub S.A."/>
            <person name="Abadi M."/>
            <person name="Al Alwan B."/>
            <person name="Alkhateeb R."/>
            <person name="Gao G."/>
            <person name="Ragab A."/>
            <person name="Ali S."/>
            <person name="van Soolingen D."/>
            <person name="Bitter W."/>
            <person name="Pain A."/>
            <person name="Abdallah A.M."/>
        </authorList>
    </citation>
    <scope>NUCLEOTIDE SEQUENCE [LARGE SCALE GENOMIC DNA]</scope>
    <source>
        <strain evidence="4 5">ATCC 25954</strain>
    </source>
</reference>
<dbReference type="PANTHER" id="PTHR33495">
    <property type="entry name" value="ANTI-SIGMA FACTOR ANTAGONIST TM_1081-RELATED-RELATED"/>
    <property type="match status" value="1"/>
</dbReference>
<name>K0UBP9_MYCVA</name>
<organism evidence="4 5">
    <name type="scientific">Mycolicibacterium vaccae ATCC 25954</name>
    <dbReference type="NCBI Taxonomy" id="1194972"/>
    <lineage>
        <taxon>Bacteria</taxon>
        <taxon>Bacillati</taxon>
        <taxon>Actinomycetota</taxon>
        <taxon>Actinomycetes</taxon>
        <taxon>Mycobacteriales</taxon>
        <taxon>Mycobacteriaceae</taxon>
        <taxon>Mycolicibacterium</taxon>
    </lineage>
</organism>
<keyword evidence="5" id="KW-1185">Reference proteome</keyword>
<dbReference type="SUPFAM" id="SSF52091">
    <property type="entry name" value="SpoIIaa-like"/>
    <property type="match status" value="1"/>
</dbReference>
<comment type="similarity">
    <text evidence="1 2">Belongs to the anti-sigma-factor antagonist family.</text>
</comment>
<dbReference type="HOGENOM" id="CLU_115403_3_1_11"/>
<dbReference type="PROSITE" id="PS50801">
    <property type="entry name" value="STAS"/>
    <property type="match status" value="1"/>
</dbReference>
<dbReference type="InterPro" id="IPR036513">
    <property type="entry name" value="STAS_dom_sf"/>
</dbReference>
<dbReference type="AlphaFoldDB" id="K0UBP9"/>
<dbReference type="Proteomes" id="UP000006072">
    <property type="component" value="Unassembled WGS sequence"/>
</dbReference>
<dbReference type="RefSeq" id="WP_003933821.1">
    <property type="nucleotide sequence ID" value="NZ_JH814706.1"/>
</dbReference>
<evidence type="ECO:0000313" key="4">
    <source>
        <dbReference type="EMBL" id="EJZ04742.1"/>
    </source>
</evidence>
<accession>K0UBP9</accession>
<proteinExistence type="inferred from homology"/>
<evidence type="ECO:0000256" key="2">
    <source>
        <dbReference type="RuleBase" id="RU003749"/>
    </source>
</evidence>
<dbReference type="Pfam" id="PF01740">
    <property type="entry name" value="STAS"/>
    <property type="match status" value="1"/>
</dbReference>
<sequence length="146" mass="15291">MISEQPVPQIVYRKRNMTDEINSPAFPPGRSEVAISTRTVDNAEVVTVSGVVDAATAAEVTAAFEQVFDAAPAAVVVDLCAVSFLASAGMTVLIKASEQARERAGSTVGFAVVADGSAIRRPLTIVGLDAELNLCETLDEALRRVS</sequence>
<comment type="caution">
    <text evidence="4">The sequence shown here is derived from an EMBL/GenBank/DDBJ whole genome shotgun (WGS) entry which is preliminary data.</text>
</comment>